<evidence type="ECO:0000256" key="2">
    <source>
        <dbReference type="ARBA" id="ARBA00022692"/>
    </source>
</evidence>
<feature type="transmembrane region" description="Helical" evidence="5">
    <location>
        <begin position="135"/>
        <end position="158"/>
    </location>
</feature>
<keyword evidence="3 5" id="KW-1133">Transmembrane helix</keyword>
<keyword evidence="2 5" id="KW-0812">Transmembrane</keyword>
<name>A0A162P3D0_9FLAO</name>
<dbReference type="GO" id="GO:0006874">
    <property type="term" value="P:intracellular calcium ion homeostasis"/>
    <property type="evidence" value="ECO:0007669"/>
    <property type="project" value="TreeGrafter"/>
</dbReference>
<feature type="domain" description="Sodium/calcium exchanger membrane region" evidence="6">
    <location>
        <begin position="184"/>
        <end position="326"/>
    </location>
</feature>
<feature type="transmembrane region" description="Helical" evidence="5">
    <location>
        <begin position="246"/>
        <end position="264"/>
    </location>
</feature>
<dbReference type="GO" id="GO:0008273">
    <property type="term" value="F:calcium, potassium:sodium antiporter activity"/>
    <property type="evidence" value="ECO:0007669"/>
    <property type="project" value="TreeGrafter"/>
</dbReference>
<feature type="transmembrane region" description="Helical" evidence="5">
    <location>
        <begin position="186"/>
        <end position="204"/>
    </location>
</feature>
<dbReference type="Gene3D" id="1.20.1420.30">
    <property type="entry name" value="NCX, central ion-binding region"/>
    <property type="match status" value="1"/>
</dbReference>
<feature type="domain" description="Sodium/calcium exchanger membrane region" evidence="6">
    <location>
        <begin position="8"/>
        <end position="154"/>
    </location>
</feature>
<feature type="transmembrane region" description="Helical" evidence="5">
    <location>
        <begin position="284"/>
        <end position="302"/>
    </location>
</feature>
<evidence type="ECO:0000256" key="5">
    <source>
        <dbReference type="SAM" id="Phobius"/>
    </source>
</evidence>
<accession>A0A162P3D0</accession>
<evidence type="ECO:0000259" key="6">
    <source>
        <dbReference type="Pfam" id="PF01699"/>
    </source>
</evidence>
<evidence type="ECO:0000256" key="3">
    <source>
        <dbReference type="ARBA" id="ARBA00022989"/>
    </source>
</evidence>
<dbReference type="InterPro" id="IPR004481">
    <property type="entry name" value="K/Na/Ca-exchanger"/>
</dbReference>
<dbReference type="PANTHER" id="PTHR10846">
    <property type="entry name" value="SODIUM/POTASSIUM/CALCIUM EXCHANGER"/>
    <property type="match status" value="1"/>
</dbReference>
<feature type="transmembrane region" description="Helical" evidence="5">
    <location>
        <begin position="107"/>
        <end position="129"/>
    </location>
</feature>
<dbReference type="Proteomes" id="UP000077164">
    <property type="component" value="Unassembled WGS sequence"/>
</dbReference>
<dbReference type="Pfam" id="PF01699">
    <property type="entry name" value="Na_Ca_ex"/>
    <property type="match status" value="2"/>
</dbReference>
<evidence type="ECO:0000256" key="4">
    <source>
        <dbReference type="ARBA" id="ARBA00023136"/>
    </source>
</evidence>
<sequence length="333" mass="36216">MNAIYLDILGFILATAVIVATGSRLSKYGDMMADMLGWGKMFMGIILLASVTSMPELMNGISAVVFLDAPDLAVGDIVGSCAFNILIISIMDLFYDHKKPLTSVAQTGHVIAASFGIMLLSLVAFAILMPDIFGTILWIGEFSLLFLLFYIIAIRVIFSYDKKESHHPEERKNTCTLTLKQVVGRFTMNAIVLMAAAMLLPYFGENLAEASGMGQSFFGTLFIAASTSLPEVVVSIAAIRMGTIDLAIGNVFGSNIFNIAILAIDDILYTKGPILQFTSPNHIIPVLGTIIITAIGIIGIVFKEEKKWKLAIDTALIALVYVLMMILLYHIKD</sequence>
<gene>
    <name evidence="7" type="ORF">FBFR_11770</name>
</gene>
<comment type="subcellular location">
    <subcellularLocation>
        <location evidence="1">Membrane</location>
        <topology evidence="1">Multi-pass membrane protein</topology>
    </subcellularLocation>
</comment>
<evidence type="ECO:0000313" key="8">
    <source>
        <dbReference type="Proteomes" id="UP000077164"/>
    </source>
</evidence>
<dbReference type="OrthoDB" id="9794225at2"/>
<feature type="transmembrane region" description="Helical" evidence="5">
    <location>
        <begin position="72"/>
        <end position="95"/>
    </location>
</feature>
<dbReference type="InterPro" id="IPR044880">
    <property type="entry name" value="NCX_ion-bd_dom_sf"/>
</dbReference>
<proteinExistence type="predicted"/>
<keyword evidence="8" id="KW-1185">Reference proteome</keyword>
<feature type="transmembrane region" description="Helical" evidence="5">
    <location>
        <begin position="6"/>
        <end position="23"/>
    </location>
</feature>
<feature type="transmembrane region" description="Helical" evidence="5">
    <location>
        <begin position="314"/>
        <end position="331"/>
    </location>
</feature>
<reference evidence="7 8" key="1">
    <citation type="submission" date="2016-03" db="EMBL/GenBank/DDBJ databases">
        <title>Draft genome sequence of Flavobacterium fryxellicola DSM 16209.</title>
        <authorList>
            <person name="Shin S.-K."/>
            <person name="Yi H."/>
        </authorList>
    </citation>
    <scope>NUCLEOTIDE SEQUENCE [LARGE SCALE GENOMIC DNA]</scope>
    <source>
        <strain evidence="7 8">DSM 16209</strain>
    </source>
</reference>
<feature type="transmembrane region" description="Helical" evidence="5">
    <location>
        <begin position="216"/>
        <end position="239"/>
    </location>
</feature>
<evidence type="ECO:0000256" key="1">
    <source>
        <dbReference type="ARBA" id="ARBA00004141"/>
    </source>
</evidence>
<dbReference type="RefSeq" id="WP_066081558.1">
    <property type="nucleotide sequence ID" value="NZ_FRDK01000004.1"/>
</dbReference>
<dbReference type="GO" id="GO:0005886">
    <property type="term" value="C:plasma membrane"/>
    <property type="evidence" value="ECO:0007669"/>
    <property type="project" value="TreeGrafter"/>
</dbReference>
<comment type="caution">
    <text evidence="7">The sequence shown here is derived from an EMBL/GenBank/DDBJ whole genome shotgun (WGS) entry which is preliminary data.</text>
</comment>
<organism evidence="7 8">
    <name type="scientific">Flavobacterium fryxellicola</name>
    <dbReference type="NCBI Taxonomy" id="249352"/>
    <lineage>
        <taxon>Bacteria</taxon>
        <taxon>Pseudomonadati</taxon>
        <taxon>Bacteroidota</taxon>
        <taxon>Flavobacteriia</taxon>
        <taxon>Flavobacteriales</taxon>
        <taxon>Flavobacteriaceae</taxon>
        <taxon>Flavobacterium</taxon>
    </lineage>
</organism>
<dbReference type="EMBL" id="LVJE01000019">
    <property type="protein sequence ID" value="OAB27210.1"/>
    <property type="molecule type" value="Genomic_DNA"/>
</dbReference>
<dbReference type="InterPro" id="IPR004837">
    <property type="entry name" value="NaCa_Exmemb"/>
</dbReference>
<dbReference type="GO" id="GO:0005262">
    <property type="term" value="F:calcium channel activity"/>
    <property type="evidence" value="ECO:0007669"/>
    <property type="project" value="TreeGrafter"/>
</dbReference>
<dbReference type="AlphaFoldDB" id="A0A162P3D0"/>
<feature type="transmembrane region" description="Helical" evidence="5">
    <location>
        <begin position="35"/>
        <end position="52"/>
    </location>
</feature>
<protein>
    <recommendedName>
        <fullName evidence="6">Sodium/calcium exchanger membrane region domain-containing protein</fullName>
    </recommendedName>
</protein>
<dbReference type="STRING" id="249352.SAMN05444395_104149"/>
<keyword evidence="4 5" id="KW-0472">Membrane</keyword>
<evidence type="ECO:0000313" key="7">
    <source>
        <dbReference type="EMBL" id="OAB27210.1"/>
    </source>
</evidence>
<dbReference type="PANTHER" id="PTHR10846:SF8">
    <property type="entry name" value="INNER MEMBRANE PROTEIN YRBG"/>
    <property type="match status" value="1"/>
</dbReference>